<dbReference type="Proteomes" id="UP000319160">
    <property type="component" value="Unassembled WGS sequence"/>
</dbReference>
<evidence type="ECO:0000313" key="9">
    <source>
        <dbReference type="Proteomes" id="UP000319160"/>
    </source>
</evidence>
<evidence type="ECO:0000256" key="1">
    <source>
        <dbReference type="ARBA" id="ARBA00004167"/>
    </source>
</evidence>
<feature type="signal peptide" evidence="7">
    <location>
        <begin position="1"/>
        <end position="29"/>
    </location>
</feature>
<evidence type="ECO:0000256" key="5">
    <source>
        <dbReference type="SAM" id="MobiDB-lite"/>
    </source>
</evidence>
<evidence type="ECO:0000256" key="2">
    <source>
        <dbReference type="ARBA" id="ARBA00022692"/>
    </source>
</evidence>
<dbReference type="STRING" id="2512241.A0A553IAZ8"/>
<proteinExistence type="predicted"/>
<protein>
    <recommendedName>
        <fullName evidence="10">Mid2 domain-containing protein</fullName>
    </recommendedName>
</protein>
<evidence type="ECO:0000313" key="8">
    <source>
        <dbReference type="EMBL" id="TRX97367.1"/>
    </source>
</evidence>
<keyword evidence="3 6" id="KW-1133">Transmembrane helix</keyword>
<name>A0A553IAZ8_9PEZI</name>
<gene>
    <name evidence="8" type="ORF">FHL15_001645</name>
</gene>
<evidence type="ECO:0000256" key="3">
    <source>
        <dbReference type="ARBA" id="ARBA00022989"/>
    </source>
</evidence>
<dbReference type="GO" id="GO:0016020">
    <property type="term" value="C:membrane"/>
    <property type="evidence" value="ECO:0007669"/>
    <property type="project" value="UniProtKB-SubCell"/>
</dbReference>
<feature type="region of interest" description="Disordered" evidence="5">
    <location>
        <begin position="122"/>
        <end position="150"/>
    </location>
</feature>
<feature type="chain" id="PRO_5021773934" description="Mid2 domain-containing protein" evidence="7">
    <location>
        <begin position="30"/>
        <end position="261"/>
    </location>
</feature>
<evidence type="ECO:0000256" key="4">
    <source>
        <dbReference type="ARBA" id="ARBA00023136"/>
    </source>
</evidence>
<organism evidence="8 9">
    <name type="scientific">Xylaria flabelliformis</name>
    <dbReference type="NCBI Taxonomy" id="2512241"/>
    <lineage>
        <taxon>Eukaryota</taxon>
        <taxon>Fungi</taxon>
        <taxon>Dikarya</taxon>
        <taxon>Ascomycota</taxon>
        <taxon>Pezizomycotina</taxon>
        <taxon>Sordariomycetes</taxon>
        <taxon>Xylariomycetidae</taxon>
        <taxon>Xylariales</taxon>
        <taxon>Xylariaceae</taxon>
        <taxon>Xylaria</taxon>
    </lineage>
</organism>
<evidence type="ECO:0008006" key="10">
    <source>
        <dbReference type="Google" id="ProtNLM"/>
    </source>
</evidence>
<keyword evidence="9" id="KW-1185">Reference proteome</keyword>
<evidence type="ECO:0000256" key="6">
    <source>
        <dbReference type="SAM" id="Phobius"/>
    </source>
</evidence>
<dbReference type="PANTHER" id="PTHR15549:SF26">
    <property type="entry name" value="AXIAL BUDDING PATTERN PROTEIN 2-RELATED"/>
    <property type="match status" value="1"/>
</dbReference>
<comment type="subcellular location">
    <subcellularLocation>
        <location evidence="1">Membrane</location>
        <topology evidence="1">Single-pass membrane protein</topology>
    </subcellularLocation>
</comment>
<keyword evidence="2 6" id="KW-0812">Transmembrane</keyword>
<feature type="compositionally biased region" description="Low complexity" evidence="5">
    <location>
        <begin position="122"/>
        <end position="149"/>
    </location>
</feature>
<keyword evidence="7" id="KW-0732">Signal</keyword>
<dbReference type="AlphaFoldDB" id="A0A553IAZ8"/>
<dbReference type="EMBL" id="VFLP01000006">
    <property type="protein sequence ID" value="TRX97367.1"/>
    <property type="molecule type" value="Genomic_DNA"/>
</dbReference>
<keyword evidence="4 6" id="KW-0472">Membrane</keyword>
<reference evidence="9" key="1">
    <citation type="submission" date="2019-06" db="EMBL/GenBank/DDBJ databases">
        <title>Draft genome sequence of the griseofulvin-producing fungus Xylaria cubensis strain G536.</title>
        <authorList>
            <person name="Mead M.E."/>
            <person name="Raja H.A."/>
            <person name="Steenwyk J.L."/>
            <person name="Knowles S.L."/>
            <person name="Oberlies N.H."/>
            <person name="Rokas A."/>
        </authorList>
    </citation>
    <scope>NUCLEOTIDE SEQUENCE [LARGE SCALE GENOMIC DNA]</scope>
    <source>
        <strain evidence="9">G536</strain>
    </source>
</reference>
<dbReference type="OrthoDB" id="4157427at2759"/>
<evidence type="ECO:0000256" key="7">
    <source>
        <dbReference type="SAM" id="SignalP"/>
    </source>
</evidence>
<comment type="caution">
    <text evidence="8">The sequence shown here is derived from an EMBL/GenBank/DDBJ whole genome shotgun (WGS) entry which is preliminary data.</text>
</comment>
<dbReference type="InterPro" id="IPR051694">
    <property type="entry name" value="Immunoregulatory_rcpt-like"/>
</dbReference>
<dbReference type="GO" id="GO:0071944">
    <property type="term" value="C:cell periphery"/>
    <property type="evidence" value="ECO:0007669"/>
    <property type="project" value="UniProtKB-ARBA"/>
</dbReference>
<feature type="transmembrane region" description="Helical" evidence="6">
    <location>
        <begin position="154"/>
        <end position="180"/>
    </location>
</feature>
<sequence>MRSLAAATPQLALMLALYALAILLPLVGATTILTFSDNDCRTRSGLISAKDSPGSGECTKLTSGLASFMIGDLGDGCTVTIYGDDPKDPICSATNLELAETTVCYNSSWVYFSVDECTPTSSVSTSASTSPTASTTSTATTTSTPSSDSNGVNVGAVIGGTVSGVFVVAVIVGGTLYFFWFRPKQQRKMAELSTRPDTSTIGINNPYSENDASANPDLYAKNDIYAKPAELPNGPDEVYELSPQYIAEVHEQTHVRHELPP</sequence>
<dbReference type="PANTHER" id="PTHR15549">
    <property type="entry name" value="PAIRED IMMUNOGLOBULIN-LIKE TYPE 2 RECEPTOR"/>
    <property type="match status" value="1"/>
</dbReference>
<accession>A0A553IAZ8</accession>